<evidence type="ECO:0000256" key="3">
    <source>
        <dbReference type="ARBA" id="ARBA00023163"/>
    </source>
</evidence>
<evidence type="ECO:0000256" key="2">
    <source>
        <dbReference type="ARBA" id="ARBA00023125"/>
    </source>
</evidence>
<dbReference type="PANTHER" id="PTHR47506:SF1">
    <property type="entry name" value="HTH-TYPE TRANSCRIPTIONAL REGULATOR YJDC"/>
    <property type="match status" value="1"/>
</dbReference>
<dbReference type="SUPFAM" id="SSF48498">
    <property type="entry name" value="Tetracyclin repressor-like, C-terminal domain"/>
    <property type="match status" value="1"/>
</dbReference>
<organism evidence="6 7">
    <name type="scientific">Stackebrandtia endophytica</name>
    <dbReference type="NCBI Taxonomy" id="1496996"/>
    <lineage>
        <taxon>Bacteria</taxon>
        <taxon>Bacillati</taxon>
        <taxon>Actinomycetota</taxon>
        <taxon>Actinomycetes</taxon>
        <taxon>Glycomycetales</taxon>
        <taxon>Glycomycetaceae</taxon>
        <taxon>Stackebrandtia</taxon>
    </lineage>
</organism>
<evidence type="ECO:0000259" key="5">
    <source>
        <dbReference type="PROSITE" id="PS50977"/>
    </source>
</evidence>
<dbReference type="PROSITE" id="PS50977">
    <property type="entry name" value="HTH_TETR_2"/>
    <property type="match status" value="1"/>
</dbReference>
<keyword evidence="3" id="KW-0804">Transcription</keyword>
<evidence type="ECO:0000256" key="4">
    <source>
        <dbReference type="PROSITE-ProRule" id="PRU00335"/>
    </source>
</evidence>
<dbReference type="EMBL" id="VFOW01000001">
    <property type="protein sequence ID" value="TQL76400.1"/>
    <property type="molecule type" value="Genomic_DNA"/>
</dbReference>
<sequence length="203" mass="22023">MKKAVSPGRGRPRGFDTDQVLTTAMTVFWRHGYEGASLTALQEATGLNAPSIYHAFGSKEGLYRACLDQFLARIGSGITRPLNRDRADREGLLEALRTAAVEFTVPGRPGGCMISTAALTLSPQGEGVATELAGRREQARQLFADYFHRAREQGHLSAEVDPNALARYIGSIIQGMSVQAMDGASRSELEDVIALAMRVWPDD</sequence>
<keyword evidence="1" id="KW-0805">Transcription regulation</keyword>
<dbReference type="InterPro" id="IPR001647">
    <property type="entry name" value="HTH_TetR"/>
</dbReference>
<dbReference type="PRINTS" id="PR00455">
    <property type="entry name" value="HTHTETR"/>
</dbReference>
<dbReference type="Pfam" id="PF00440">
    <property type="entry name" value="TetR_N"/>
    <property type="match status" value="1"/>
</dbReference>
<dbReference type="SUPFAM" id="SSF46689">
    <property type="entry name" value="Homeodomain-like"/>
    <property type="match status" value="1"/>
</dbReference>
<accession>A0A543AUZ8</accession>
<keyword evidence="2 4" id="KW-0238">DNA-binding</keyword>
<keyword evidence="7" id="KW-1185">Reference proteome</keyword>
<dbReference type="GO" id="GO:0003677">
    <property type="term" value="F:DNA binding"/>
    <property type="evidence" value="ECO:0007669"/>
    <property type="project" value="UniProtKB-UniRule"/>
</dbReference>
<dbReference type="PROSITE" id="PS01081">
    <property type="entry name" value="HTH_TETR_1"/>
    <property type="match status" value="1"/>
</dbReference>
<comment type="caution">
    <text evidence="6">The sequence shown here is derived from an EMBL/GenBank/DDBJ whole genome shotgun (WGS) entry which is preliminary data.</text>
</comment>
<dbReference type="Pfam" id="PF16925">
    <property type="entry name" value="TetR_C_13"/>
    <property type="match status" value="1"/>
</dbReference>
<evidence type="ECO:0000313" key="6">
    <source>
        <dbReference type="EMBL" id="TQL76400.1"/>
    </source>
</evidence>
<dbReference type="AlphaFoldDB" id="A0A543AUZ8"/>
<reference evidence="6 7" key="1">
    <citation type="submission" date="2019-06" db="EMBL/GenBank/DDBJ databases">
        <title>Sequencing the genomes of 1000 actinobacteria strains.</title>
        <authorList>
            <person name="Klenk H.-P."/>
        </authorList>
    </citation>
    <scope>NUCLEOTIDE SEQUENCE [LARGE SCALE GENOMIC DNA]</scope>
    <source>
        <strain evidence="6 7">DSM 45928</strain>
    </source>
</reference>
<feature type="domain" description="HTH tetR-type" evidence="5">
    <location>
        <begin position="14"/>
        <end position="74"/>
    </location>
</feature>
<dbReference type="Gene3D" id="1.10.357.10">
    <property type="entry name" value="Tetracycline Repressor, domain 2"/>
    <property type="match status" value="1"/>
</dbReference>
<dbReference type="InterPro" id="IPR011075">
    <property type="entry name" value="TetR_C"/>
</dbReference>
<protein>
    <submittedName>
        <fullName evidence="6">TetR family transcriptional regulator</fullName>
    </submittedName>
</protein>
<feature type="DNA-binding region" description="H-T-H motif" evidence="4">
    <location>
        <begin position="37"/>
        <end position="56"/>
    </location>
</feature>
<dbReference type="Proteomes" id="UP000317043">
    <property type="component" value="Unassembled WGS sequence"/>
</dbReference>
<dbReference type="InterPro" id="IPR036271">
    <property type="entry name" value="Tet_transcr_reg_TetR-rel_C_sf"/>
</dbReference>
<dbReference type="PANTHER" id="PTHR47506">
    <property type="entry name" value="TRANSCRIPTIONAL REGULATORY PROTEIN"/>
    <property type="match status" value="1"/>
</dbReference>
<dbReference type="InterPro" id="IPR023772">
    <property type="entry name" value="DNA-bd_HTH_TetR-type_CS"/>
</dbReference>
<dbReference type="Gene3D" id="1.10.10.60">
    <property type="entry name" value="Homeodomain-like"/>
    <property type="match status" value="1"/>
</dbReference>
<dbReference type="InterPro" id="IPR009057">
    <property type="entry name" value="Homeodomain-like_sf"/>
</dbReference>
<name>A0A543AUZ8_9ACTN</name>
<dbReference type="OrthoDB" id="9805134at2"/>
<gene>
    <name evidence="6" type="ORF">FB566_1928</name>
</gene>
<evidence type="ECO:0000313" key="7">
    <source>
        <dbReference type="Proteomes" id="UP000317043"/>
    </source>
</evidence>
<proteinExistence type="predicted"/>
<dbReference type="RefSeq" id="WP_142037764.1">
    <property type="nucleotide sequence ID" value="NZ_JBHTGS010000001.1"/>
</dbReference>
<dbReference type="InParanoid" id="A0A543AUZ8"/>
<evidence type="ECO:0000256" key="1">
    <source>
        <dbReference type="ARBA" id="ARBA00023015"/>
    </source>
</evidence>